<evidence type="ECO:0000256" key="7">
    <source>
        <dbReference type="ARBA" id="ARBA00023136"/>
    </source>
</evidence>
<keyword evidence="11" id="KW-1185">Reference proteome</keyword>
<evidence type="ECO:0000256" key="3">
    <source>
        <dbReference type="ARBA" id="ARBA00022475"/>
    </source>
</evidence>
<keyword evidence="3" id="KW-1003">Cell membrane</keyword>
<dbReference type="PROSITE" id="PS50928">
    <property type="entry name" value="ABC_TM1"/>
    <property type="match status" value="2"/>
</dbReference>
<evidence type="ECO:0000313" key="10">
    <source>
        <dbReference type="EMBL" id="MBB5226991.1"/>
    </source>
</evidence>
<evidence type="ECO:0000256" key="8">
    <source>
        <dbReference type="RuleBase" id="RU363032"/>
    </source>
</evidence>
<protein>
    <submittedName>
        <fullName evidence="10">Iron(III) transport system permease protein</fullName>
    </submittedName>
</protein>
<feature type="transmembrane region" description="Helical" evidence="8">
    <location>
        <begin position="296"/>
        <end position="321"/>
    </location>
</feature>
<evidence type="ECO:0000256" key="4">
    <source>
        <dbReference type="ARBA" id="ARBA00022519"/>
    </source>
</evidence>
<dbReference type="EMBL" id="JACHFQ010000007">
    <property type="protein sequence ID" value="MBB5226991.1"/>
    <property type="molecule type" value="Genomic_DNA"/>
</dbReference>
<feature type="transmembrane region" description="Helical" evidence="8">
    <location>
        <begin position="410"/>
        <end position="433"/>
    </location>
</feature>
<evidence type="ECO:0000256" key="2">
    <source>
        <dbReference type="ARBA" id="ARBA00022448"/>
    </source>
</evidence>
<proteinExistence type="inferred from homology"/>
<evidence type="ECO:0000256" key="1">
    <source>
        <dbReference type="ARBA" id="ARBA00004429"/>
    </source>
</evidence>
<feature type="transmembrane region" description="Helical" evidence="8">
    <location>
        <begin position="346"/>
        <end position="372"/>
    </location>
</feature>
<keyword evidence="4" id="KW-0997">Cell inner membrane</keyword>
<evidence type="ECO:0000313" key="11">
    <source>
        <dbReference type="Proteomes" id="UP000518887"/>
    </source>
</evidence>
<feature type="transmembrane region" description="Helical" evidence="8">
    <location>
        <begin position="103"/>
        <end position="124"/>
    </location>
</feature>
<keyword evidence="2 8" id="KW-0813">Transport</keyword>
<dbReference type="CDD" id="cd06261">
    <property type="entry name" value="TM_PBP2"/>
    <property type="match status" value="2"/>
</dbReference>
<dbReference type="AlphaFoldDB" id="A0A7W8GAT0"/>
<feature type="transmembrane region" description="Helical" evidence="8">
    <location>
        <begin position="21"/>
        <end position="46"/>
    </location>
</feature>
<comment type="subcellular location">
    <subcellularLocation>
        <location evidence="1">Cell inner membrane</location>
        <topology evidence="1">Multi-pass membrane protein</topology>
    </subcellularLocation>
    <subcellularLocation>
        <location evidence="8">Cell membrane</location>
        <topology evidence="8">Multi-pass membrane protein</topology>
    </subcellularLocation>
</comment>
<feature type="transmembrane region" description="Helical" evidence="8">
    <location>
        <begin position="144"/>
        <end position="167"/>
    </location>
</feature>
<dbReference type="InterPro" id="IPR000515">
    <property type="entry name" value="MetI-like"/>
</dbReference>
<comment type="similarity">
    <text evidence="8">Belongs to the binding-protein-dependent transport system permease family.</text>
</comment>
<accession>A0A7W8GAT0</accession>
<feature type="transmembrane region" description="Helical" evidence="8">
    <location>
        <begin position="66"/>
        <end position="91"/>
    </location>
</feature>
<dbReference type="Gene3D" id="1.10.3720.10">
    <property type="entry name" value="MetI-like"/>
    <property type="match status" value="2"/>
</dbReference>
<feature type="domain" description="ABC transmembrane type-1" evidence="9">
    <location>
        <begin position="65"/>
        <end position="264"/>
    </location>
</feature>
<keyword evidence="5 8" id="KW-0812">Transmembrane</keyword>
<sequence>MSNNRQPAGGKPPARIKFSSINALYLAVIFLLTAFVVFPLACVLISPRTKDFVSVFTSSVWRGAMLNTLLECLCSTTLSVLVGYLFAYAVIKADIPFKKFFGFIPILHLMTPPFVGGLSFILLFGRQGFFTKTLLGLDVSLYGFRGLLIAQVLCFFPIAYLICAQVLRRVPPSLEQAARAMGASKAKIALTITLPLCANGILSAALFIAVSVLSDFGNPMIVAGRFRVLAVEVYTQLTGWVSAGTSCVLGIILVLPSVALFIAQNHFMKRQNAKFATVGSKSSALPEKKSSLVTRIFLFIFCAFISLLILSQFASILIGAFQKLWGINTAFTTSHFKMMGKYSRELFNSITFAFIAAIFSTLLASLSVFFVNRTSLPCKKYLDICVQIPAAVPGSLFGLALSLASNLLHIHASAFMIIVAMTVAFMPFSYRIISTVFSQIKSTLDDASLSLGANKIQVLSTVLLPLSRGGVFSSFIYDFVRGVGTISSVIFLVSFKTPLASIKILNLAEQGEWGKAAALATVLTTLTFGLLLIGKAVIKFKIKGSR</sequence>
<dbReference type="SUPFAM" id="SSF161098">
    <property type="entry name" value="MetI-like"/>
    <property type="match status" value="2"/>
</dbReference>
<dbReference type="GO" id="GO:0055085">
    <property type="term" value="P:transmembrane transport"/>
    <property type="evidence" value="ECO:0007669"/>
    <property type="project" value="InterPro"/>
</dbReference>
<dbReference type="Proteomes" id="UP000518887">
    <property type="component" value="Unassembled WGS sequence"/>
</dbReference>
<dbReference type="Pfam" id="PF00528">
    <property type="entry name" value="BPD_transp_1"/>
    <property type="match status" value="2"/>
</dbReference>
<evidence type="ECO:0000256" key="6">
    <source>
        <dbReference type="ARBA" id="ARBA00022989"/>
    </source>
</evidence>
<feature type="domain" description="ABC transmembrane type-1" evidence="9">
    <location>
        <begin position="346"/>
        <end position="534"/>
    </location>
</feature>
<evidence type="ECO:0000259" key="9">
    <source>
        <dbReference type="PROSITE" id="PS50928"/>
    </source>
</evidence>
<gene>
    <name evidence="10" type="ORF">HNP76_002379</name>
</gene>
<dbReference type="PANTHER" id="PTHR43357">
    <property type="entry name" value="INNER MEMBRANE ABC TRANSPORTER PERMEASE PROTEIN YDCV"/>
    <property type="match status" value="1"/>
</dbReference>
<feature type="transmembrane region" description="Helical" evidence="8">
    <location>
        <begin position="516"/>
        <end position="538"/>
    </location>
</feature>
<dbReference type="RefSeq" id="WP_184660773.1">
    <property type="nucleotide sequence ID" value="NZ_CP031518.1"/>
</dbReference>
<feature type="transmembrane region" description="Helical" evidence="8">
    <location>
        <begin position="384"/>
        <end position="404"/>
    </location>
</feature>
<comment type="caution">
    <text evidence="10">The sequence shown here is derived from an EMBL/GenBank/DDBJ whole genome shotgun (WGS) entry which is preliminary data.</text>
</comment>
<dbReference type="GO" id="GO:0005886">
    <property type="term" value="C:plasma membrane"/>
    <property type="evidence" value="ECO:0007669"/>
    <property type="project" value="UniProtKB-SubCell"/>
</dbReference>
<keyword evidence="6 8" id="KW-1133">Transmembrane helix</keyword>
<keyword evidence="7 8" id="KW-0472">Membrane</keyword>
<dbReference type="InterPro" id="IPR035906">
    <property type="entry name" value="MetI-like_sf"/>
</dbReference>
<evidence type="ECO:0000256" key="5">
    <source>
        <dbReference type="ARBA" id="ARBA00022692"/>
    </source>
</evidence>
<dbReference type="PANTHER" id="PTHR43357:SF3">
    <property type="entry name" value="FE(3+)-TRANSPORT SYSTEM PERMEASE PROTEIN FBPB 2"/>
    <property type="match status" value="1"/>
</dbReference>
<feature type="transmembrane region" description="Helical" evidence="8">
    <location>
        <begin position="233"/>
        <end position="262"/>
    </location>
</feature>
<feature type="transmembrane region" description="Helical" evidence="8">
    <location>
        <begin position="475"/>
        <end position="496"/>
    </location>
</feature>
<reference evidence="10 11" key="1">
    <citation type="submission" date="2020-08" db="EMBL/GenBank/DDBJ databases">
        <title>Genomic Encyclopedia of Type Strains, Phase IV (KMG-IV): sequencing the most valuable type-strain genomes for metagenomic binning, comparative biology and taxonomic classification.</title>
        <authorList>
            <person name="Goeker M."/>
        </authorList>
    </citation>
    <scope>NUCLEOTIDE SEQUENCE [LARGE SCALE GENOMIC DNA]</scope>
    <source>
        <strain evidence="10 11">DSM 103462</strain>
    </source>
</reference>
<organism evidence="10 11">
    <name type="scientific">Treponema ruminis</name>
    <dbReference type="NCBI Taxonomy" id="744515"/>
    <lineage>
        <taxon>Bacteria</taxon>
        <taxon>Pseudomonadati</taxon>
        <taxon>Spirochaetota</taxon>
        <taxon>Spirochaetia</taxon>
        <taxon>Spirochaetales</taxon>
        <taxon>Treponemataceae</taxon>
        <taxon>Treponema</taxon>
    </lineage>
</organism>
<name>A0A7W8GAT0_9SPIR</name>
<feature type="transmembrane region" description="Helical" evidence="8">
    <location>
        <begin position="188"/>
        <end position="213"/>
    </location>
</feature>